<keyword evidence="2" id="KW-1133">Transmembrane helix</keyword>
<comment type="caution">
    <text evidence="3">The sequence shown here is derived from an EMBL/GenBank/DDBJ whole genome shotgun (WGS) entry which is preliminary data.</text>
</comment>
<dbReference type="Proteomes" id="UP001218218">
    <property type="component" value="Unassembled WGS sequence"/>
</dbReference>
<evidence type="ECO:0000256" key="2">
    <source>
        <dbReference type="SAM" id="Phobius"/>
    </source>
</evidence>
<feature type="compositionally biased region" description="Basic and acidic residues" evidence="1">
    <location>
        <begin position="176"/>
        <end position="195"/>
    </location>
</feature>
<dbReference type="AlphaFoldDB" id="A0AAD6ZB90"/>
<protein>
    <submittedName>
        <fullName evidence="3">Uncharacterized protein</fullName>
    </submittedName>
</protein>
<gene>
    <name evidence="3" type="ORF">DFH08DRAFT_424333</name>
</gene>
<evidence type="ECO:0000313" key="3">
    <source>
        <dbReference type="EMBL" id="KAJ7314948.1"/>
    </source>
</evidence>
<name>A0AAD6ZB90_9AGAR</name>
<evidence type="ECO:0000313" key="4">
    <source>
        <dbReference type="Proteomes" id="UP001218218"/>
    </source>
</evidence>
<evidence type="ECO:0000256" key="1">
    <source>
        <dbReference type="SAM" id="MobiDB-lite"/>
    </source>
</evidence>
<keyword evidence="2" id="KW-0472">Membrane</keyword>
<keyword evidence="2" id="KW-0812">Transmembrane</keyword>
<organism evidence="3 4">
    <name type="scientific">Mycena albidolilacea</name>
    <dbReference type="NCBI Taxonomy" id="1033008"/>
    <lineage>
        <taxon>Eukaryota</taxon>
        <taxon>Fungi</taxon>
        <taxon>Dikarya</taxon>
        <taxon>Basidiomycota</taxon>
        <taxon>Agaricomycotina</taxon>
        <taxon>Agaricomycetes</taxon>
        <taxon>Agaricomycetidae</taxon>
        <taxon>Agaricales</taxon>
        <taxon>Marasmiineae</taxon>
        <taxon>Mycenaceae</taxon>
        <taxon>Mycena</taxon>
    </lineage>
</organism>
<dbReference type="EMBL" id="JARIHO010000064">
    <property type="protein sequence ID" value="KAJ7314948.1"/>
    <property type="molecule type" value="Genomic_DNA"/>
</dbReference>
<accession>A0AAD6ZB90</accession>
<feature type="transmembrane region" description="Helical" evidence="2">
    <location>
        <begin position="77"/>
        <end position="98"/>
    </location>
</feature>
<reference evidence="3" key="1">
    <citation type="submission" date="2023-03" db="EMBL/GenBank/DDBJ databases">
        <title>Massive genome expansion in bonnet fungi (Mycena s.s.) driven by repeated elements and novel gene families across ecological guilds.</title>
        <authorList>
            <consortium name="Lawrence Berkeley National Laboratory"/>
            <person name="Harder C.B."/>
            <person name="Miyauchi S."/>
            <person name="Viragh M."/>
            <person name="Kuo A."/>
            <person name="Thoen E."/>
            <person name="Andreopoulos B."/>
            <person name="Lu D."/>
            <person name="Skrede I."/>
            <person name="Drula E."/>
            <person name="Henrissat B."/>
            <person name="Morin E."/>
            <person name="Kohler A."/>
            <person name="Barry K."/>
            <person name="LaButti K."/>
            <person name="Morin E."/>
            <person name="Salamov A."/>
            <person name="Lipzen A."/>
            <person name="Mereny Z."/>
            <person name="Hegedus B."/>
            <person name="Baldrian P."/>
            <person name="Stursova M."/>
            <person name="Weitz H."/>
            <person name="Taylor A."/>
            <person name="Grigoriev I.V."/>
            <person name="Nagy L.G."/>
            <person name="Martin F."/>
            <person name="Kauserud H."/>
        </authorList>
    </citation>
    <scope>NUCLEOTIDE SEQUENCE</scope>
    <source>
        <strain evidence="3">CBHHK002</strain>
    </source>
</reference>
<keyword evidence="4" id="KW-1185">Reference proteome</keyword>
<sequence>MHPFSLPKLHTNNSSQASRPVFIAEITGLQPYPSSNSTTSPVSATLMLYQPYFYANKLQQDSSDVSPLSGLATFGGLWTFVNGAFALFFGANVVYFALGRRPLSALGLAHIFQQRTLARRWHDDFPALRTEGGQPGSESAGVVAFIRERLIDIDQEPQMPTKNDLEAQHSALGRDDLVMSSAKARESQDYGHDLEDSPFINHGGSGWPRSGRD</sequence>
<proteinExistence type="predicted"/>
<feature type="region of interest" description="Disordered" evidence="1">
    <location>
        <begin position="176"/>
        <end position="213"/>
    </location>
</feature>